<organism evidence="1">
    <name type="scientific">Spironucleus salmonicida</name>
    <dbReference type="NCBI Taxonomy" id="348837"/>
    <lineage>
        <taxon>Eukaryota</taxon>
        <taxon>Metamonada</taxon>
        <taxon>Diplomonadida</taxon>
        <taxon>Hexamitidae</taxon>
        <taxon>Hexamitinae</taxon>
        <taxon>Spironucleus</taxon>
    </lineage>
</organism>
<name>V6LBI8_9EUKA</name>
<dbReference type="AlphaFoldDB" id="V6LBI8"/>
<evidence type="ECO:0000313" key="2">
    <source>
        <dbReference type="EMBL" id="KAH0573226.1"/>
    </source>
</evidence>
<reference evidence="2" key="2">
    <citation type="submission" date="2020-12" db="EMBL/GenBank/DDBJ databases">
        <title>New Spironucleus salmonicida genome in near-complete chromosomes.</title>
        <authorList>
            <person name="Xu F."/>
            <person name="Kurt Z."/>
            <person name="Jimenez-Gonzalez A."/>
            <person name="Astvaldsson A."/>
            <person name="Andersson J.O."/>
            <person name="Svard S.G."/>
        </authorList>
    </citation>
    <scope>NUCLEOTIDE SEQUENCE</scope>
    <source>
        <strain evidence="2">ATCC 50377</strain>
    </source>
</reference>
<dbReference type="EMBL" id="AUWU02000005">
    <property type="protein sequence ID" value="KAH0573226.1"/>
    <property type="molecule type" value="Genomic_DNA"/>
</dbReference>
<dbReference type="VEuPathDB" id="GiardiaDB:SS50377_25346"/>
<gene>
    <name evidence="1" type="ORF">SS50377_18610</name>
    <name evidence="2" type="ORF">SS50377_25346</name>
</gene>
<keyword evidence="3" id="KW-1185">Reference proteome</keyword>
<dbReference type="EMBL" id="KI546167">
    <property type="protein sequence ID" value="EST41777.1"/>
    <property type="molecule type" value="Genomic_DNA"/>
</dbReference>
<evidence type="ECO:0000313" key="1">
    <source>
        <dbReference type="EMBL" id="EST41777.1"/>
    </source>
</evidence>
<sequence>MIKSLRVLPIKSSILSLQLDIQRVYTAIKQNISDDKRAQLVNNLKISQQHRYISYDYFDQTTQLLSQPDNIKIVSVNDNTPIHANNSLPIFPLHYALTEDFRFRRTKTGPYFILQSTSILSLKFLAKFIDANIADLIPQIGVNFTENNKIQVDKILQLDKCLAAKILVKEVKNMYIQKDAAVTPEKQLEVEIESKFREKIGGDTFFEKFCGRGYEIFSQKCCKFQPHARSFNGLLCICPGCICVENRPMLNGKTILRDYRNGNVISGKVYYRQNKGFYQDQSPAKDGDLLVINAYQ</sequence>
<proteinExistence type="predicted"/>
<reference evidence="1 2" key="1">
    <citation type="journal article" date="2014" name="PLoS Genet.">
        <title>The Genome of Spironucleus salmonicida Highlights a Fish Pathogen Adapted to Fluctuating Environments.</title>
        <authorList>
            <person name="Xu F."/>
            <person name="Jerlstrom-Hultqvist J."/>
            <person name="Einarsson E."/>
            <person name="Astvaldsson A."/>
            <person name="Svard S.G."/>
            <person name="Andersson J.O."/>
        </authorList>
    </citation>
    <scope>NUCLEOTIDE SEQUENCE</scope>
    <source>
        <strain evidence="2">ATCC 50377</strain>
    </source>
</reference>
<evidence type="ECO:0000313" key="3">
    <source>
        <dbReference type="Proteomes" id="UP000018208"/>
    </source>
</evidence>
<protein>
    <submittedName>
        <fullName evidence="1">Uncharacterized protein</fullName>
    </submittedName>
</protein>
<accession>V6LBI8</accession>
<dbReference type="Proteomes" id="UP000018208">
    <property type="component" value="Unassembled WGS sequence"/>
</dbReference>